<reference evidence="4" key="2">
    <citation type="submission" date="2019-10" db="EMBL/GenBank/DDBJ databases">
        <authorList>
            <consortium name="NCBI Genome Project"/>
        </authorList>
    </citation>
    <scope>NUCLEOTIDE SEQUENCE</scope>
    <source>
        <strain evidence="4">NI907</strain>
    </source>
</reference>
<reference evidence="3 4" key="1">
    <citation type="journal article" date="2019" name="Mol. Biol. Evol.">
        <title>Blast fungal genomes show frequent chromosomal changes, gene gains and losses, and effector gene turnover.</title>
        <authorList>
            <person name="Gomez Luciano L.B."/>
            <person name="Jason Tsai I."/>
            <person name="Chuma I."/>
            <person name="Tosa Y."/>
            <person name="Chen Y.H."/>
            <person name="Li J.Y."/>
            <person name="Li M.Y."/>
            <person name="Jade Lu M.Y."/>
            <person name="Nakayashiki H."/>
            <person name="Li W.H."/>
        </authorList>
    </citation>
    <scope>NUCLEOTIDE SEQUENCE [LARGE SCALE GENOMIC DNA]</scope>
    <source>
        <strain evidence="3 4">NI907</strain>
    </source>
</reference>
<protein>
    <submittedName>
        <fullName evidence="4">Uncharacterized protein</fullName>
    </submittedName>
</protein>
<feature type="compositionally biased region" description="Basic and acidic residues" evidence="1">
    <location>
        <begin position="56"/>
        <end position="68"/>
    </location>
</feature>
<feature type="compositionally biased region" description="Basic and acidic residues" evidence="1">
    <location>
        <begin position="103"/>
        <end position="115"/>
    </location>
</feature>
<evidence type="ECO:0000313" key="3">
    <source>
        <dbReference type="Proteomes" id="UP000515153"/>
    </source>
</evidence>
<sequence length="400" mass="43534">MPPINHAAISVGVVAVSVAVAAAYAVYENPEFRRMADDLRRRIAIALHSLGDGIQPDEREPRFNRPEDADGFLQSRADVGVDADEETKRRQRDELMYWNAVRLEKQQEKTDNEKQAEDEESSFQRNSIYSSTTFDSFLQRDKTGEQGTYVLNTGADPRPNDEGLVRRRGGGSEGVRGLNSSFFSANPFSDEHGIDTDDDHFAANARSMSPEKDEAMSDIYNATAPTSPSRAAFVAPTTSADHNIATILFDAQQHVERLEQEVKARSESSMTMDLEPSKAEDTDSIDNEGARDAYASIQAWAQGSQNSTQGFYSPLPTTPEAPLSEAEMVSEGALTPTDSMSVISAPQGTGNETTSARGADTKSQASYDLVSDDEDNIPTPVSWSEVGSVVSEHDVGPVHA</sequence>
<feature type="compositionally biased region" description="Polar residues" evidence="1">
    <location>
        <begin position="336"/>
        <end position="366"/>
    </location>
</feature>
<dbReference type="RefSeq" id="XP_030976978.1">
    <property type="nucleotide sequence ID" value="XM_031131461.1"/>
</dbReference>
<evidence type="ECO:0000313" key="4">
    <source>
        <dbReference type="RefSeq" id="XP_030976978.1"/>
    </source>
</evidence>
<feature type="region of interest" description="Disordered" evidence="1">
    <location>
        <begin position="259"/>
        <end position="285"/>
    </location>
</feature>
<proteinExistence type="predicted"/>
<evidence type="ECO:0000256" key="2">
    <source>
        <dbReference type="SAM" id="Phobius"/>
    </source>
</evidence>
<feature type="region of interest" description="Disordered" evidence="1">
    <location>
        <begin position="54"/>
        <end position="89"/>
    </location>
</feature>
<keyword evidence="3" id="KW-1185">Reference proteome</keyword>
<feature type="transmembrane region" description="Helical" evidence="2">
    <location>
        <begin position="6"/>
        <end position="27"/>
    </location>
</feature>
<feature type="compositionally biased region" description="Basic and acidic residues" evidence="1">
    <location>
        <begin position="391"/>
        <end position="400"/>
    </location>
</feature>
<reference evidence="4" key="3">
    <citation type="submission" date="2025-08" db="UniProtKB">
        <authorList>
            <consortium name="RefSeq"/>
        </authorList>
    </citation>
    <scope>IDENTIFICATION</scope>
    <source>
        <strain evidence="4">NI907</strain>
    </source>
</reference>
<name>A0A6P8AQ00_PYRGI</name>
<organism evidence="3 4">
    <name type="scientific">Pyricularia grisea</name>
    <name type="common">Crabgrass-specific blast fungus</name>
    <name type="synonym">Magnaporthe grisea</name>
    <dbReference type="NCBI Taxonomy" id="148305"/>
    <lineage>
        <taxon>Eukaryota</taxon>
        <taxon>Fungi</taxon>
        <taxon>Dikarya</taxon>
        <taxon>Ascomycota</taxon>
        <taxon>Pezizomycotina</taxon>
        <taxon>Sordariomycetes</taxon>
        <taxon>Sordariomycetidae</taxon>
        <taxon>Magnaporthales</taxon>
        <taxon>Pyriculariaceae</taxon>
        <taxon>Pyricularia</taxon>
    </lineage>
</organism>
<keyword evidence="2" id="KW-0812">Transmembrane</keyword>
<keyword evidence="2" id="KW-1133">Transmembrane helix</keyword>
<feature type="compositionally biased region" description="Low complexity" evidence="1">
    <location>
        <begin position="381"/>
        <end position="390"/>
    </location>
</feature>
<dbReference type="OrthoDB" id="3926760at2759"/>
<dbReference type="AlphaFoldDB" id="A0A6P8AQ00"/>
<evidence type="ECO:0000256" key="1">
    <source>
        <dbReference type="SAM" id="MobiDB-lite"/>
    </source>
</evidence>
<dbReference type="KEGG" id="pgri:PgNI_11495"/>
<dbReference type="Proteomes" id="UP000515153">
    <property type="component" value="Chromosome VI"/>
</dbReference>
<dbReference type="GeneID" id="41966366"/>
<accession>A0A6P8AQ00</accession>
<keyword evidence="2" id="KW-0472">Membrane</keyword>
<gene>
    <name evidence="4" type="ORF">PgNI_11495</name>
</gene>
<feature type="region of interest" description="Disordered" evidence="1">
    <location>
        <begin position="103"/>
        <end position="128"/>
    </location>
</feature>
<feature type="region of interest" description="Disordered" evidence="1">
    <location>
        <begin position="305"/>
        <end position="400"/>
    </location>
</feature>